<feature type="domain" description="Histidine kinase" evidence="11">
    <location>
        <begin position="443"/>
        <end position="632"/>
    </location>
</feature>
<evidence type="ECO:0000256" key="6">
    <source>
        <dbReference type="ARBA" id="ARBA00022777"/>
    </source>
</evidence>
<evidence type="ECO:0000256" key="7">
    <source>
        <dbReference type="ARBA" id="ARBA00022840"/>
    </source>
</evidence>
<keyword evidence="6" id="KW-0418">Kinase</keyword>
<evidence type="ECO:0000256" key="1">
    <source>
        <dbReference type="ARBA" id="ARBA00000085"/>
    </source>
</evidence>
<keyword evidence="4" id="KW-0808">Transferase</keyword>
<evidence type="ECO:0000256" key="4">
    <source>
        <dbReference type="ARBA" id="ARBA00022679"/>
    </source>
</evidence>
<dbReference type="InterPro" id="IPR011990">
    <property type="entry name" value="TPR-like_helical_dom_sf"/>
</dbReference>
<evidence type="ECO:0000256" key="3">
    <source>
        <dbReference type="ARBA" id="ARBA00022553"/>
    </source>
</evidence>
<dbReference type="AlphaFoldDB" id="A0A842ISA4"/>
<name>A0A842ISA4_9FLAO</name>
<keyword evidence="7" id="KW-0067">ATP-binding</keyword>
<dbReference type="PANTHER" id="PTHR24421:SF10">
    <property type="entry name" value="NITRATE_NITRITE SENSOR PROTEIN NARQ"/>
    <property type="match status" value="1"/>
</dbReference>
<dbReference type="PANTHER" id="PTHR24421">
    <property type="entry name" value="NITRATE/NITRITE SENSOR PROTEIN NARX-RELATED"/>
    <property type="match status" value="1"/>
</dbReference>
<dbReference type="GO" id="GO:0046983">
    <property type="term" value="F:protein dimerization activity"/>
    <property type="evidence" value="ECO:0007669"/>
    <property type="project" value="InterPro"/>
</dbReference>
<dbReference type="InterPro" id="IPR011712">
    <property type="entry name" value="Sig_transdc_His_kin_sub3_dim/P"/>
</dbReference>
<comment type="caution">
    <text evidence="12">The sequence shown here is derived from an EMBL/GenBank/DDBJ whole genome shotgun (WGS) entry which is preliminary data.</text>
</comment>
<dbReference type="InterPro" id="IPR036890">
    <property type="entry name" value="HATPase_C_sf"/>
</dbReference>
<dbReference type="GO" id="GO:0005524">
    <property type="term" value="F:ATP binding"/>
    <property type="evidence" value="ECO:0007669"/>
    <property type="project" value="UniProtKB-KW"/>
</dbReference>
<evidence type="ECO:0000313" key="12">
    <source>
        <dbReference type="EMBL" id="MBC2845761.1"/>
    </source>
</evidence>
<comment type="catalytic activity">
    <reaction evidence="1">
        <text>ATP + protein L-histidine = ADP + protein N-phospho-L-histidine.</text>
        <dbReference type="EC" id="2.7.13.3"/>
    </reaction>
</comment>
<dbReference type="InterPro" id="IPR003594">
    <property type="entry name" value="HATPase_dom"/>
</dbReference>
<keyword evidence="5" id="KW-0547">Nucleotide-binding</keyword>
<keyword evidence="10" id="KW-1133">Transmembrane helix</keyword>
<evidence type="ECO:0000256" key="5">
    <source>
        <dbReference type="ARBA" id="ARBA00022741"/>
    </source>
</evidence>
<evidence type="ECO:0000256" key="8">
    <source>
        <dbReference type="ARBA" id="ARBA00023012"/>
    </source>
</evidence>
<keyword evidence="13" id="KW-1185">Reference proteome</keyword>
<protein>
    <recommendedName>
        <fullName evidence="2">histidine kinase</fullName>
        <ecNumber evidence="2">2.7.13.3</ecNumber>
    </recommendedName>
</protein>
<dbReference type="Gene3D" id="1.25.40.10">
    <property type="entry name" value="Tetratricopeptide repeat domain"/>
    <property type="match status" value="1"/>
</dbReference>
<keyword evidence="10" id="KW-0812">Transmembrane</keyword>
<dbReference type="GO" id="GO:0016020">
    <property type="term" value="C:membrane"/>
    <property type="evidence" value="ECO:0007669"/>
    <property type="project" value="InterPro"/>
</dbReference>
<keyword evidence="9" id="KW-0175">Coiled coil</keyword>
<dbReference type="InterPro" id="IPR050482">
    <property type="entry name" value="Sensor_HK_TwoCompSys"/>
</dbReference>
<dbReference type="Gene3D" id="1.20.5.1930">
    <property type="match status" value="1"/>
</dbReference>
<keyword evidence="10" id="KW-0472">Membrane</keyword>
<dbReference type="InterPro" id="IPR005467">
    <property type="entry name" value="His_kinase_dom"/>
</dbReference>
<dbReference type="SMART" id="SM00387">
    <property type="entry name" value="HATPase_c"/>
    <property type="match status" value="1"/>
</dbReference>
<sequence>MSQFSKFCFLFFGLCMYMCIAQDKRYDFTAFGKMPKVVDNELYAKFDKAKTLSERSAYLDTISRIFLVTGNADSLMHYGKLLKNEALMATSEPQNIEDYQKSAMYYQGVAAQKMGLMDEAISAFIQGLEIENSNALLQNHLKLQLAQTYIFKNQLDKAEPILKELPQTKMPEDFYLSNTIVKSHFLIVVGNYDQAKKMIDSALLEDFIDDYDKAKLELQLNLIQLNIRQGNYDNVITISERIKYDALDNDFYDIYIESTLNEGFAYARTKNYDVAEMALSSAYVNTLQWNRLELQKKVINALVKLYSAKKDYENAYALITQYQGVSRTIRENQNQRVIKDLELKYETLQKEKAISQLQEDQILKQAEIERQKTIKYAFLIGFLVILIPVILLLVLYYQKLQTQSLLNEQQEAIKEQEMKSLLQSQELELAKNAMSVQLKERDRIARELHDSIGGNLAGIKLKMNSTNKDDSGFEQILRELDTTYDQVREISHSLIPKSFDVSAFTDLVKRYIDDLNKDAISNLEFNAYPEQSINSIDIALQVALFNIIKELITNALKHANANDISIQVTEYAEDDSISLIYEDDGLGFDTNSDFKGIGLSNIESRVNQFDGNLSINSAKGNGTVISINIPKV</sequence>
<dbReference type="SUPFAM" id="SSF48452">
    <property type="entry name" value="TPR-like"/>
    <property type="match status" value="1"/>
</dbReference>
<dbReference type="RefSeq" id="WP_185789475.1">
    <property type="nucleotide sequence ID" value="NZ_JACLCP010000003.1"/>
</dbReference>
<evidence type="ECO:0000259" key="11">
    <source>
        <dbReference type="PROSITE" id="PS50109"/>
    </source>
</evidence>
<evidence type="ECO:0000313" key="13">
    <source>
        <dbReference type="Proteomes" id="UP000533900"/>
    </source>
</evidence>
<dbReference type="EC" id="2.7.13.3" evidence="2"/>
<dbReference type="CDD" id="cd16917">
    <property type="entry name" value="HATPase_UhpB-NarQ-NarX-like"/>
    <property type="match status" value="1"/>
</dbReference>
<dbReference type="GO" id="GO:0000155">
    <property type="term" value="F:phosphorelay sensor kinase activity"/>
    <property type="evidence" value="ECO:0007669"/>
    <property type="project" value="InterPro"/>
</dbReference>
<dbReference type="Proteomes" id="UP000533900">
    <property type="component" value="Unassembled WGS sequence"/>
</dbReference>
<dbReference type="EMBL" id="JACLCP010000003">
    <property type="protein sequence ID" value="MBC2845761.1"/>
    <property type="molecule type" value="Genomic_DNA"/>
</dbReference>
<reference evidence="12" key="1">
    <citation type="submission" date="2020-08" db="EMBL/GenBank/DDBJ databases">
        <title>Winogradskyella ouciana sp. nov., isolated from the hadal seawater of the Mariana Trench.</title>
        <authorList>
            <person name="He X."/>
        </authorList>
    </citation>
    <scope>NUCLEOTIDE SEQUENCE [LARGE SCALE GENOMIC DNA]</scope>
    <source>
        <strain evidence="12">KCTC 52348</strain>
    </source>
</reference>
<dbReference type="Pfam" id="PF02518">
    <property type="entry name" value="HATPase_c"/>
    <property type="match status" value="1"/>
</dbReference>
<evidence type="ECO:0000256" key="2">
    <source>
        <dbReference type="ARBA" id="ARBA00012438"/>
    </source>
</evidence>
<gene>
    <name evidence="12" type="ORF">H7F21_11710</name>
</gene>
<proteinExistence type="predicted"/>
<dbReference type="Gene3D" id="3.30.565.10">
    <property type="entry name" value="Histidine kinase-like ATPase, C-terminal domain"/>
    <property type="match status" value="1"/>
</dbReference>
<dbReference type="PROSITE" id="PS50109">
    <property type="entry name" value="HIS_KIN"/>
    <property type="match status" value="1"/>
</dbReference>
<evidence type="ECO:0000256" key="9">
    <source>
        <dbReference type="SAM" id="Coils"/>
    </source>
</evidence>
<accession>A0A842ISA4</accession>
<dbReference type="Pfam" id="PF07730">
    <property type="entry name" value="HisKA_3"/>
    <property type="match status" value="1"/>
</dbReference>
<keyword evidence="3" id="KW-0597">Phosphoprotein</keyword>
<organism evidence="12 13">
    <name type="scientific">Winogradskyella flava</name>
    <dbReference type="NCBI Taxonomy" id="1884876"/>
    <lineage>
        <taxon>Bacteria</taxon>
        <taxon>Pseudomonadati</taxon>
        <taxon>Bacteroidota</taxon>
        <taxon>Flavobacteriia</taxon>
        <taxon>Flavobacteriales</taxon>
        <taxon>Flavobacteriaceae</taxon>
        <taxon>Winogradskyella</taxon>
    </lineage>
</organism>
<evidence type="ECO:0000256" key="10">
    <source>
        <dbReference type="SAM" id="Phobius"/>
    </source>
</evidence>
<keyword evidence="8" id="KW-0902">Two-component regulatory system</keyword>
<dbReference type="SUPFAM" id="SSF55874">
    <property type="entry name" value="ATPase domain of HSP90 chaperone/DNA topoisomerase II/histidine kinase"/>
    <property type="match status" value="1"/>
</dbReference>
<feature type="transmembrane region" description="Helical" evidence="10">
    <location>
        <begin position="376"/>
        <end position="397"/>
    </location>
</feature>
<feature type="coiled-coil region" evidence="9">
    <location>
        <begin position="331"/>
        <end position="358"/>
    </location>
</feature>